<evidence type="ECO:0000259" key="6">
    <source>
        <dbReference type="SMART" id="SM00409"/>
    </source>
</evidence>
<evidence type="ECO:0000256" key="3">
    <source>
        <dbReference type="ARBA" id="ARBA00023136"/>
    </source>
</evidence>
<dbReference type="SUPFAM" id="SSF48726">
    <property type="entry name" value="Immunoglobulin"/>
    <property type="match status" value="2"/>
</dbReference>
<evidence type="ECO:0000313" key="8">
    <source>
        <dbReference type="Proteomes" id="UP001187415"/>
    </source>
</evidence>
<feature type="compositionally biased region" description="Low complexity" evidence="4">
    <location>
        <begin position="248"/>
        <end position="265"/>
    </location>
</feature>
<dbReference type="PANTHER" id="PTHR11860:SF87">
    <property type="entry name" value="CMRF35-LIKE MOLECULE 8"/>
    <property type="match status" value="1"/>
</dbReference>
<dbReference type="InterPro" id="IPR013783">
    <property type="entry name" value="Ig-like_fold"/>
</dbReference>
<keyword evidence="5" id="KW-1133">Transmembrane helix</keyword>
<dbReference type="Gene3D" id="2.60.40.10">
    <property type="entry name" value="Immunoglobulins"/>
    <property type="match status" value="2"/>
</dbReference>
<gene>
    <name evidence="7" type="ORF">Q5P01_008216</name>
</gene>
<feature type="domain" description="Immunoglobulin" evidence="6">
    <location>
        <begin position="12"/>
        <end position="112"/>
    </location>
</feature>
<dbReference type="GO" id="GO:0005886">
    <property type="term" value="C:plasma membrane"/>
    <property type="evidence" value="ECO:0007669"/>
    <property type="project" value="TreeGrafter"/>
</dbReference>
<dbReference type="EMBL" id="JAUPFM010000005">
    <property type="protein sequence ID" value="KAK2851940.1"/>
    <property type="molecule type" value="Genomic_DNA"/>
</dbReference>
<reference evidence="7" key="1">
    <citation type="submission" date="2023-07" db="EMBL/GenBank/DDBJ databases">
        <title>Chromosome-level Genome Assembly of Striped Snakehead (Channa striata).</title>
        <authorList>
            <person name="Liu H."/>
        </authorList>
    </citation>
    <scope>NUCLEOTIDE SEQUENCE</scope>
    <source>
        <strain evidence="7">Gz</strain>
        <tissue evidence="7">Muscle</tissue>
    </source>
</reference>
<keyword evidence="3 5" id="KW-0472">Membrane</keyword>
<name>A0AA88N511_CHASR</name>
<sequence length="375" mass="41376">MQTLVLSMQKSSAVQKLGGGGNFTFGCIFLVPGSRMFFCKDECQEENMLIETTSDRAQSGRYSVEYKEGSFLSANVFVSITRLKTSDSGQYTCGLDRNLLPDSFKEFELIVTEALQDGNTGLTNAQITTRTGTEGGNITVGCLFSASKSRRRFFCKGDCTTGNILIETTNDRAQSGRYSIEYEEEFYPSTQILMNVSITQLKKSDSGLYMCSLDIEWALDPNSEFKINVIEETTLQPFTASLSSTFTTTTQSLGSSSGRFTPSSSVTETNKEPETKSPAVSGFLLILIICVLVVLVMLGVVLLAVAVLLLRKNMRKNSYDLNLGTRPPNGVDNDYFINEDYPPVSAREESPYESLSPATTDRDQIYSTLTHTLHE</sequence>
<evidence type="ECO:0000256" key="4">
    <source>
        <dbReference type="SAM" id="MobiDB-lite"/>
    </source>
</evidence>
<protein>
    <recommendedName>
        <fullName evidence="6">Immunoglobulin domain-containing protein</fullName>
    </recommendedName>
</protein>
<dbReference type="SMART" id="SM00409">
    <property type="entry name" value="IG"/>
    <property type="match status" value="2"/>
</dbReference>
<feature type="region of interest" description="Disordered" evidence="4">
    <location>
        <begin position="248"/>
        <end position="276"/>
    </location>
</feature>
<evidence type="ECO:0000256" key="2">
    <source>
        <dbReference type="ARBA" id="ARBA00022692"/>
    </source>
</evidence>
<feature type="domain" description="Immunoglobulin" evidence="6">
    <location>
        <begin position="127"/>
        <end position="230"/>
    </location>
</feature>
<dbReference type="InterPro" id="IPR036179">
    <property type="entry name" value="Ig-like_dom_sf"/>
</dbReference>
<evidence type="ECO:0000256" key="5">
    <source>
        <dbReference type="SAM" id="Phobius"/>
    </source>
</evidence>
<evidence type="ECO:0000256" key="1">
    <source>
        <dbReference type="ARBA" id="ARBA00004370"/>
    </source>
</evidence>
<evidence type="ECO:0000313" key="7">
    <source>
        <dbReference type="EMBL" id="KAK2851940.1"/>
    </source>
</evidence>
<dbReference type="GO" id="GO:0004888">
    <property type="term" value="F:transmembrane signaling receptor activity"/>
    <property type="evidence" value="ECO:0007669"/>
    <property type="project" value="TreeGrafter"/>
</dbReference>
<dbReference type="InterPro" id="IPR003599">
    <property type="entry name" value="Ig_sub"/>
</dbReference>
<comment type="caution">
    <text evidence="7">The sequence shown here is derived from an EMBL/GenBank/DDBJ whole genome shotgun (WGS) entry which is preliminary data.</text>
</comment>
<dbReference type="Proteomes" id="UP001187415">
    <property type="component" value="Unassembled WGS sequence"/>
</dbReference>
<keyword evidence="2 5" id="KW-0812">Transmembrane</keyword>
<comment type="subcellular location">
    <subcellularLocation>
        <location evidence="1">Membrane</location>
    </subcellularLocation>
</comment>
<feature type="transmembrane region" description="Helical" evidence="5">
    <location>
        <begin position="283"/>
        <end position="310"/>
    </location>
</feature>
<dbReference type="PANTHER" id="PTHR11860">
    <property type="entry name" value="POLYMERIC-IMMUNOGLOBULIN RECEPTOR"/>
    <property type="match status" value="1"/>
</dbReference>
<organism evidence="7 8">
    <name type="scientific">Channa striata</name>
    <name type="common">Snakehead murrel</name>
    <name type="synonym">Ophicephalus striatus</name>
    <dbReference type="NCBI Taxonomy" id="64152"/>
    <lineage>
        <taxon>Eukaryota</taxon>
        <taxon>Metazoa</taxon>
        <taxon>Chordata</taxon>
        <taxon>Craniata</taxon>
        <taxon>Vertebrata</taxon>
        <taxon>Euteleostomi</taxon>
        <taxon>Actinopterygii</taxon>
        <taxon>Neopterygii</taxon>
        <taxon>Teleostei</taxon>
        <taxon>Neoteleostei</taxon>
        <taxon>Acanthomorphata</taxon>
        <taxon>Anabantaria</taxon>
        <taxon>Anabantiformes</taxon>
        <taxon>Channoidei</taxon>
        <taxon>Channidae</taxon>
        <taxon>Channa</taxon>
    </lineage>
</organism>
<proteinExistence type="predicted"/>
<dbReference type="AlphaFoldDB" id="A0AA88N511"/>
<accession>A0AA88N511</accession>
<keyword evidence="8" id="KW-1185">Reference proteome</keyword>
<dbReference type="InterPro" id="IPR050671">
    <property type="entry name" value="CD300_family_receptors"/>
</dbReference>